<name>A0A1Z9Z192_9GAMM</name>
<dbReference type="OrthoDB" id="107064at2"/>
<reference evidence="1 2" key="1">
    <citation type="submission" date="2017-05" db="EMBL/GenBank/DDBJ databases">
        <title>Acinetobacter populi ANC 5415 (= PBJ7), whole genome shotgun sequencing project.</title>
        <authorList>
            <person name="Nemec A."/>
            <person name="Radolfova-Krizova L."/>
        </authorList>
    </citation>
    <scope>NUCLEOTIDE SEQUENCE [LARGE SCALE GENOMIC DNA]</scope>
    <source>
        <strain evidence="1 2">PBJ7</strain>
    </source>
</reference>
<evidence type="ECO:0000313" key="2">
    <source>
        <dbReference type="Proteomes" id="UP000196536"/>
    </source>
</evidence>
<dbReference type="RefSeq" id="WP_087618857.1">
    <property type="nucleotide sequence ID" value="NZ_NEXX01000001.1"/>
</dbReference>
<gene>
    <name evidence="1" type="ORF">CAP51_00925</name>
</gene>
<accession>A0A1Z9Z192</accession>
<sequence length="328" mass="36852">MINFETILADFEQEQCFSASRLSTTLKQLVLQSTHVPYPASGQTYQRWQILANVAATDLTLAKWFESHLDALSILHELEYEADPHKLWAVWAAEGGSNPVKYRDGYCSGIKPWCSGAALVDYGLMTYRDHNDQSQLCILDMQQSTININDEDWHAVGMQATQTAKISLQHTAVKNIGQPQQYLTRAGFWHGAAGVAACWYGATIRLASFLQQACQEKSNPFRMMYLGKVSHTLAVTRQYFKDIAEQIDQSPDENHELKIRILRAQTELAAHTVLEQVGQALGAKPYCENAIFARLAADLPVFIRQSHAAFDLERIGQLALEETSTWTL</sequence>
<dbReference type="GO" id="GO:0016627">
    <property type="term" value="F:oxidoreductase activity, acting on the CH-CH group of donors"/>
    <property type="evidence" value="ECO:0007669"/>
    <property type="project" value="InterPro"/>
</dbReference>
<protein>
    <submittedName>
        <fullName evidence="1">Acyl-CoA dehydrogenase</fullName>
    </submittedName>
</protein>
<dbReference type="InterPro" id="IPR009100">
    <property type="entry name" value="AcylCoA_DH/oxidase_NM_dom_sf"/>
</dbReference>
<proteinExistence type="predicted"/>
<dbReference type="AlphaFoldDB" id="A0A1Z9Z192"/>
<dbReference type="Proteomes" id="UP000196536">
    <property type="component" value="Unassembled WGS sequence"/>
</dbReference>
<dbReference type="EMBL" id="NEXX01000001">
    <property type="protein sequence ID" value="OUY08216.1"/>
    <property type="molecule type" value="Genomic_DNA"/>
</dbReference>
<dbReference type="InterPro" id="IPR046373">
    <property type="entry name" value="Acyl-CoA_Oxase/DH_mid-dom_sf"/>
</dbReference>
<organism evidence="1 2">
    <name type="scientific">Acinetobacter populi</name>
    <dbReference type="NCBI Taxonomy" id="1582270"/>
    <lineage>
        <taxon>Bacteria</taxon>
        <taxon>Pseudomonadati</taxon>
        <taxon>Pseudomonadota</taxon>
        <taxon>Gammaproteobacteria</taxon>
        <taxon>Moraxellales</taxon>
        <taxon>Moraxellaceae</taxon>
        <taxon>Acinetobacter</taxon>
    </lineage>
</organism>
<keyword evidence="2" id="KW-1185">Reference proteome</keyword>
<dbReference type="Gene3D" id="2.40.110.10">
    <property type="entry name" value="Butyryl-CoA Dehydrogenase, subunit A, domain 2"/>
    <property type="match status" value="1"/>
</dbReference>
<evidence type="ECO:0000313" key="1">
    <source>
        <dbReference type="EMBL" id="OUY08216.1"/>
    </source>
</evidence>
<comment type="caution">
    <text evidence="1">The sequence shown here is derived from an EMBL/GenBank/DDBJ whole genome shotgun (WGS) entry which is preliminary data.</text>
</comment>
<dbReference type="SUPFAM" id="SSF56645">
    <property type="entry name" value="Acyl-CoA dehydrogenase NM domain-like"/>
    <property type="match status" value="1"/>
</dbReference>